<reference evidence="4 5" key="1">
    <citation type="submission" date="2017-07" db="EMBL/GenBank/DDBJ databases">
        <title>Sandarakinorhabdus cyanobacteriorum sp. nov., a novel bacterium isolated from cyanobacterial aggregates in a eutrophic lake.</title>
        <authorList>
            <person name="Cai H."/>
        </authorList>
    </citation>
    <scope>NUCLEOTIDE SEQUENCE [LARGE SCALE GENOMIC DNA]</scope>
    <source>
        <strain evidence="4 5">TH057</strain>
    </source>
</reference>
<dbReference type="InterPro" id="IPR016071">
    <property type="entry name" value="Staphylococal_nuclease_OB-fold"/>
</dbReference>
<evidence type="ECO:0000256" key="1">
    <source>
        <dbReference type="SAM" id="Phobius"/>
    </source>
</evidence>
<name>A0A255YK36_9SPHN</name>
<dbReference type="SUPFAM" id="SSF50199">
    <property type="entry name" value="Staphylococcal nuclease"/>
    <property type="match status" value="1"/>
</dbReference>
<comment type="caution">
    <text evidence="4">The sequence shown here is derived from an EMBL/GenBank/DDBJ whole genome shotgun (WGS) entry which is preliminary data.</text>
</comment>
<keyword evidence="5" id="KW-1185">Reference proteome</keyword>
<protein>
    <recommendedName>
        <fullName evidence="3">TNase-like domain-containing protein</fullName>
    </recommendedName>
</protein>
<keyword evidence="2" id="KW-0732">Signal</keyword>
<dbReference type="Pfam" id="PF00565">
    <property type="entry name" value="SNase"/>
    <property type="match status" value="1"/>
</dbReference>
<dbReference type="Gene3D" id="2.40.50.90">
    <property type="match status" value="1"/>
</dbReference>
<keyword evidence="1" id="KW-0472">Membrane</keyword>
<feature type="chain" id="PRO_5012874894" description="TNase-like domain-containing protein" evidence="2">
    <location>
        <begin position="18"/>
        <end position="262"/>
    </location>
</feature>
<evidence type="ECO:0000259" key="3">
    <source>
        <dbReference type="Pfam" id="PF00565"/>
    </source>
</evidence>
<organism evidence="4 5">
    <name type="scientific">Sandarakinorhabdus cyanobacteriorum</name>
    <dbReference type="NCBI Taxonomy" id="1981098"/>
    <lineage>
        <taxon>Bacteria</taxon>
        <taxon>Pseudomonadati</taxon>
        <taxon>Pseudomonadota</taxon>
        <taxon>Alphaproteobacteria</taxon>
        <taxon>Sphingomonadales</taxon>
        <taxon>Sphingosinicellaceae</taxon>
        <taxon>Sandarakinorhabdus</taxon>
    </lineage>
</organism>
<dbReference type="EMBL" id="NOXT01000107">
    <property type="protein sequence ID" value="OYQ28840.1"/>
    <property type="molecule type" value="Genomic_DNA"/>
</dbReference>
<sequence length="262" mass="28512">MSLVPLLLAAATSFSCIAPTHHDGDNVRCTNVEESIRLQGIDAPEMPGACRPGRQCTPGDPYAARDHLRGLTRGRTLTCTAEDYDRYGRVIARCSVDGVDLSCAMIASGLAVPRYANLDCGNVAAPSEPEVAQPAPQQPMAEPEWPVIDRVVVPDDAPPAAMQFPDWPWLAAGWLALINLLTYIMFAIDKARSRTARLWRVPERWLHSLAALGGSPAAWLAIHRLRHKSAKGSFKLPLLLISGLQIGALAGGIWWWLDPLAR</sequence>
<dbReference type="InterPro" id="IPR010718">
    <property type="entry name" value="DUF1294"/>
</dbReference>
<feature type="domain" description="TNase-like" evidence="3">
    <location>
        <begin position="36"/>
        <end position="112"/>
    </location>
</feature>
<feature type="transmembrane region" description="Helical" evidence="1">
    <location>
        <begin position="167"/>
        <end position="188"/>
    </location>
</feature>
<evidence type="ECO:0000256" key="2">
    <source>
        <dbReference type="SAM" id="SignalP"/>
    </source>
</evidence>
<dbReference type="RefSeq" id="WP_094473644.1">
    <property type="nucleotide sequence ID" value="NZ_NOXT01000107.1"/>
</dbReference>
<evidence type="ECO:0000313" key="4">
    <source>
        <dbReference type="EMBL" id="OYQ28840.1"/>
    </source>
</evidence>
<proteinExistence type="predicted"/>
<dbReference type="Pfam" id="PF06961">
    <property type="entry name" value="DUF1294"/>
    <property type="match status" value="1"/>
</dbReference>
<dbReference type="OrthoDB" id="9805504at2"/>
<dbReference type="AlphaFoldDB" id="A0A255YK36"/>
<gene>
    <name evidence="4" type="ORF">CHU93_08405</name>
</gene>
<evidence type="ECO:0000313" key="5">
    <source>
        <dbReference type="Proteomes" id="UP000216991"/>
    </source>
</evidence>
<keyword evidence="1" id="KW-1133">Transmembrane helix</keyword>
<feature type="transmembrane region" description="Helical" evidence="1">
    <location>
        <begin position="236"/>
        <end position="257"/>
    </location>
</feature>
<feature type="signal peptide" evidence="2">
    <location>
        <begin position="1"/>
        <end position="17"/>
    </location>
</feature>
<keyword evidence="1" id="KW-0812">Transmembrane</keyword>
<accession>A0A255YK36</accession>
<dbReference type="InterPro" id="IPR035437">
    <property type="entry name" value="SNase_OB-fold_sf"/>
</dbReference>
<dbReference type="Proteomes" id="UP000216991">
    <property type="component" value="Unassembled WGS sequence"/>
</dbReference>